<accession>A0A6L2K5D5</accession>
<evidence type="ECO:0000256" key="1">
    <source>
        <dbReference type="SAM" id="MobiDB-lite"/>
    </source>
</evidence>
<feature type="region of interest" description="Disordered" evidence="1">
    <location>
        <begin position="1"/>
        <end position="23"/>
    </location>
</feature>
<comment type="caution">
    <text evidence="2">The sequence shown here is derived from an EMBL/GenBank/DDBJ whole genome shotgun (WGS) entry which is preliminary data.</text>
</comment>
<proteinExistence type="predicted"/>
<organism evidence="2">
    <name type="scientific">Tanacetum cinerariifolium</name>
    <name type="common">Dalmatian daisy</name>
    <name type="synonym">Chrysanthemum cinerariifolium</name>
    <dbReference type="NCBI Taxonomy" id="118510"/>
    <lineage>
        <taxon>Eukaryota</taxon>
        <taxon>Viridiplantae</taxon>
        <taxon>Streptophyta</taxon>
        <taxon>Embryophyta</taxon>
        <taxon>Tracheophyta</taxon>
        <taxon>Spermatophyta</taxon>
        <taxon>Magnoliopsida</taxon>
        <taxon>eudicotyledons</taxon>
        <taxon>Gunneridae</taxon>
        <taxon>Pentapetalae</taxon>
        <taxon>asterids</taxon>
        <taxon>campanulids</taxon>
        <taxon>Asterales</taxon>
        <taxon>Asteraceae</taxon>
        <taxon>Asteroideae</taxon>
        <taxon>Anthemideae</taxon>
        <taxon>Anthemidinae</taxon>
        <taxon>Tanacetum</taxon>
    </lineage>
</organism>
<dbReference type="EMBL" id="BKCJ010001867">
    <property type="protein sequence ID" value="GEU44598.1"/>
    <property type="molecule type" value="Genomic_DNA"/>
</dbReference>
<protein>
    <submittedName>
        <fullName evidence="2">Uncharacterized protein</fullName>
    </submittedName>
</protein>
<sequence length="100" mass="11043">MIHDGRVDLQTKNAGYGGSDNIAETEPKYDAEAVSEVNASHINLISSMISRGIHEHTTHEKLKIVISTSDDDQIDCNIIFYDSYVENNGGTVKHDSNVHD</sequence>
<reference evidence="2" key="1">
    <citation type="journal article" date="2019" name="Sci. Rep.">
        <title>Draft genome of Tanacetum cinerariifolium, the natural source of mosquito coil.</title>
        <authorList>
            <person name="Yamashiro T."/>
            <person name="Shiraishi A."/>
            <person name="Satake H."/>
            <person name="Nakayama K."/>
        </authorList>
    </citation>
    <scope>NUCLEOTIDE SEQUENCE</scope>
</reference>
<evidence type="ECO:0000313" key="2">
    <source>
        <dbReference type="EMBL" id="GEU44598.1"/>
    </source>
</evidence>
<dbReference type="AlphaFoldDB" id="A0A6L2K5D5"/>
<gene>
    <name evidence="2" type="ORF">Tci_016576</name>
</gene>
<name>A0A6L2K5D5_TANCI</name>